<dbReference type="GeneID" id="92517606"/>
<gene>
    <name evidence="3" type="ORF">LSCM1_07735</name>
</gene>
<keyword evidence="2" id="KW-0812">Transmembrane</keyword>
<reference evidence="4" key="2">
    <citation type="journal article" date="2021" name="Sci. Data">
        <title>Chromosome-scale genome sequencing, assembly and annotation of six genomes from subfamily Leishmaniinae.</title>
        <authorList>
            <person name="Almutairi H."/>
            <person name="Urbaniak M.D."/>
            <person name="Bates M.D."/>
            <person name="Jariyapan N."/>
            <person name="Kwakye-Nuako G."/>
            <person name="Thomaz Soccol V."/>
            <person name="Al-Salem W.S."/>
            <person name="Dillon R.J."/>
            <person name="Bates P.A."/>
            <person name="Gatherer D."/>
        </authorList>
    </citation>
    <scope>NUCLEOTIDE SEQUENCE [LARGE SCALE GENOMIC DNA]</scope>
</reference>
<name>A0A836HMY1_9TRYP</name>
<dbReference type="AlphaFoldDB" id="A0A836HMY1"/>
<keyword evidence="2" id="KW-0472">Membrane</keyword>
<dbReference type="KEGG" id="lmat:92517606"/>
<feature type="compositionally biased region" description="Basic residues" evidence="1">
    <location>
        <begin position="651"/>
        <end position="663"/>
    </location>
</feature>
<comment type="caution">
    <text evidence="3">The sequence shown here is derived from an EMBL/GenBank/DDBJ whole genome shotgun (WGS) entry which is preliminary data.</text>
</comment>
<accession>A0A836HMY1</accession>
<dbReference type="EMBL" id="JAFEUZ010000005">
    <property type="protein sequence ID" value="KAG5487065.1"/>
    <property type="molecule type" value="Genomic_DNA"/>
</dbReference>
<feature type="compositionally biased region" description="Low complexity" evidence="1">
    <location>
        <begin position="9"/>
        <end position="37"/>
    </location>
</feature>
<feature type="region of interest" description="Disordered" evidence="1">
    <location>
        <begin position="624"/>
        <end position="828"/>
    </location>
</feature>
<dbReference type="RefSeq" id="XP_067181299.1">
    <property type="nucleotide sequence ID" value="XM_067325094.1"/>
</dbReference>
<organism evidence="3 4">
    <name type="scientific">Leishmania martiniquensis</name>
    <dbReference type="NCBI Taxonomy" id="1580590"/>
    <lineage>
        <taxon>Eukaryota</taxon>
        <taxon>Discoba</taxon>
        <taxon>Euglenozoa</taxon>
        <taxon>Kinetoplastea</taxon>
        <taxon>Metakinetoplastina</taxon>
        <taxon>Trypanosomatida</taxon>
        <taxon>Trypanosomatidae</taxon>
        <taxon>Leishmaniinae</taxon>
        <taxon>Leishmania</taxon>
    </lineage>
</organism>
<feature type="transmembrane region" description="Helical" evidence="2">
    <location>
        <begin position="153"/>
        <end position="174"/>
    </location>
</feature>
<feature type="compositionally biased region" description="Low complexity" evidence="1">
    <location>
        <begin position="630"/>
        <end position="644"/>
    </location>
</feature>
<dbReference type="OrthoDB" id="264985at2759"/>
<feature type="compositionally biased region" description="Basic residues" evidence="1">
    <location>
        <begin position="741"/>
        <end position="751"/>
    </location>
</feature>
<evidence type="ECO:0000256" key="1">
    <source>
        <dbReference type="SAM" id="MobiDB-lite"/>
    </source>
</evidence>
<sequence length="828" mass="90912">MEHSVSSRSPSGQWYPQQQQQTFQSSGSPPQQWSPVSGTGTPVAHMGGGQPMAVAPAGGGSATLGNSGMLSSSSANLWAQQQQQPPGMTPQQQLMLMQSMYTSQTPCCASCCGTQPSTICPQPGEPVDPFCCTPREPGEGPRWWERVYEYFDWSFFLACVLCLLAIIGFVLVMVTRGQDDIFDVFGVNNTRDLDHAMDKYIPVRQPITASALRTKNALRHPETLGIFSEAVEGALVGTSKGSVGAAKTGLSSTISQDGARAPEPPCTKRRLLGSFGVICMEENLFANTFAVQLSGWTNARDTLWILAMVYSLLTVVYAVLINVRRHASAAAAEAQRGLSSTPPSITLQQQEEFVKMTPQQQQAFIQEYQQQAATLQSQSPSAPSPPHQLLFTDYSSSARGIEFYETPFYEFVRIAWFVSGLTAFAWAVVIAISFWSFSDFYIRSTEGPLRSFWQVYTRKMSATLVVVTVFLAWPLFNFLLELLLFVALVVPWLVIRSTCKRGIQMYRPALPLSKVPAYIRADMFFMDFQDVKRLGFSRLGWIILTGSDKPFFEGCEDPTVDKDPAMTQLMQQRFQWQQMVLSMVPMWMQSPPPQQQQMALMSPGGMGGMMLPGQMTPRQRQLDPNLVATPPVNSVPQSPVQYPVEDVESKSHKRRRHRSSHDRRHADPLTAAPMEQTPVGNGTAGRDNSTRHRHRHRRRSRSRSRSHSKSKGAFDNGLPQPPSTEAAVNGGAVPTVDGAPRRRHHHSHSRSRSKEVASMRASPVAVSVLPAMGESPSGGHRHRSHSHNKAPGDDVSAADVAGGRGTGGTTHNAGPAAASPELDALLQL</sequence>
<feature type="region of interest" description="Disordered" evidence="1">
    <location>
        <begin position="1"/>
        <end position="66"/>
    </location>
</feature>
<protein>
    <submittedName>
        <fullName evidence="3">Uncharacterized protein</fullName>
    </submittedName>
</protein>
<keyword evidence="4" id="KW-1185">Reference proteome</keyword>
<evidence type="ECO:0000313" key="3">
    <source>
        <dbReference type="EMBL" id="KAG5487065.1"/>
    </source>
</evidence>
<feature type="compositionally biased region" description="Basic residues" evidence="1">
    <location>
        <begin position="779"/>
        <end position="788"/>
    </location>
</feature>
<dbReference type="Proteomes" id="UP000673552">
    <property type="component" value="Unassembled WGS sequence"/>
</dbReference>
<feature type="transmembrane region" description="Helical" evidence="2">
    <location>
        <begin position="303"/>
        <end position="321"/>
    </location>
</feature>
<reference evidence="4" key="1">
    <citation type="journal article" date="2021" name="Microbiol. Resour. Announc.">
        <title>LGAAP: Leishmaniinae Genome Assembly and Annotation Pipeline.</title>
        <authorList>
            <person name="Almutairi H."/>
            <person name="Urbaniak M.D."/>
            <person name="Bates M.D."/>
            <person name="Jariyapan N."/>
            <person name="Kwakye-Nuako G."/>
            <person name="Thomaz-Soccol V."/>
            <person name="Al-Salem W.S."/>
            <person name="Dillon R.J."/>
            <person name="Bates P.A."/>
            <person name="Gatherer D."/>
        </authorList>
    </citation>
    <scope>NUCLEOTIDE SEQUENCE [LARGE SCALE GENOMIC DNA]</scope>
</reference>
<proteinExistence type="predicted"/>
<evidence type="ECO:0000313" key="4">
    <source>
        <dbReference type="Proteomes" id="UP000673552"/>
    </source>
</evidence>
<feature type="transmembrane region" description="Helical" evidence="2">
    <location>
        <begin position="482"/>
        <end position="499"/>
    </location>
</feature>
<evidence type="ECO:0000256" key="2">
    <source>
        <dbReference type="SAM" id="Phobius"/>
    </source>
</evidence>
<feature type="transmembrane region" description="Helical" evidence="2">
    <location>
        <begin position="414"/>
        <end position="435"/>
    </location>
</feature>
<feature type="compositionally biased region" description="Basic residues" evidence="1">
    <location>
        <begin position="691"/>
        <end position="710"/>
    </location>
</feature>
<keyword evidence="2" id="KW-1133">Transmembrane helix</keyword>